<protein>
    <submittedName>
        <fullName evidence="1">Uncharacterized protein</fullName>
    </submittedName>
</protein>
<keyword evidence="2" id="KW-1185">Reference proteome</keyword>
<sequence length="222" mass="24566">MVHLPVDPRLLTNLLADEKEYHKHLIVLLDTYAHHSQLSLSAYASASPTPVARAVIAVAGSLAGADDALRRYAQSIDASLTEMLSLKELEDEITRAIRDRDVLVARLFRRSKNATRGSVSGTLSSSSTKVDEAHAELQSSEADLAAKQRKLDSSRMQALRKGMGERCKGMVACGKTWMEMGQAGLRVIEGIQDTDECKTRHSLKHFSSPYTLFHRSRLRYTA</sequence>
<dbReference type="EMBL" id="MU277214">
    <property type="protein sequence ID" value="KAI0061100.1"/>
    <property type="molecule type" value="Genomic_DNA"/>
</dbReference>
<gene>
    <name evidence="1" type="ORF">BV25DRAFT_1806084</name>
</gene>
<proteinExistence type="predicted"/>
<comment type="caution">
    <text evidence="1">The sequence shown here is derived from an EMBL/GenBank/DDBJ whole genome shotgun (WGS) entry which is preliminary data.</text>
</comment>
<name>A0ACB8SXB7_9AGAM</name>
<evidence type="ECO:0000313" key="1">
    <source>
        <dbReference type="EMBL" id="KAI0061100.1"/>
    </source>
</evidence>
<reference evidence="1" key="1">
    <citation type="submission" date="2021-03" db="EMBL/GenBank/DDBJ databases">
        <authorList>
            <consortium name="DOE Joint Genome Institute"/>
            <person name="Ahrendt S."/>
            <person name="Looney B.P."/>
            <person name="Miyauchi S."/>
            <person name="Morin E."/>
            <person name="Drula E."/>
            <person name="Courty P.E."/>
            <person name="Chicoki N."/>
            <person name="Fauchery L."/>
            <person name="Kohler A."/>
            <person name="Kuo A."/>
            <person name="Labutti K."/>
            <person name="Pangilinan J."/>
            <person name="Lipzen A."/>
            <person name="Riley R."/>
            <person name="Andreopoulos W."/>
            <person name="He G."/>
            <person name="Johnson J."/>
            <person name="Barry K.W."/>
            <person name="Grigoriev I.V."/>
            <person name="Nagy L."/>
            <person name="Hibbett D."/>
            <person name="Henrissat B."/>
            <person name="Matheny P.B."/>
            <person name="Labbe J."/>
            <person name="Martin F."/>
        </authorList>
    </citation>
    <scope>NUCLEOTIDE SEQUENCE</scope>
    <source>
        <strain evidence="1">HHB10654</strain>
    </source>
</reference>
<accession>A0ACB8SXB7</accession>
<organism evidence="1 2">
    <name type="scientific">Artomyces pyxidatus</name>
    <dbReference type="NCBI Taxonomy" id="48021"/>
    <lineage>
        <taxon>Eukaryota</taxon>
        <taxon>Fungi</taxon>
        <taxon>Dikarya</taxon>
        <taxon>Basidiomycota</taxon>
        <taxon>Agaricomycotina</taxon>
        <taxon>Agaricomycetes</taxon>
        <taxon>Russulales</taxon>
        <taxon>Auriscalpiaceae</taxon>
        <taxon>Artomyces</taxon>
    </lineage>
</organism>
<dbReference type="Proteomes" id="UP000814140">
    <property type="component" value="Unassembled WGS sequence"/>
</dbReference>
<evidence type="ECO:0000313" key="2">
    <source>
        <dbReference type="Proteomes" id="UP000814140"/>
    </source>
</evidence>
<reference evidence="1" key="2">
    <citation type="journal article" date="2022" name="New Phytol.">
        <title>Evolutionary transition to the ectomycorrhizal habit in the genomes of a hyperdiverse lineage of mushroom-forming fungi.</title>
        <authorList>
            <person name="Looney B."/>
            <person name="Miyauchi S."/>
            <person name="Morin E."/>
            <person name="Drula E."/>
            <person name="Courty P.E."/>
            <person name="Kohler A."/>
            <person name="Kuo A."/>
            <person name="LaButti K."/>
            <person name="Pangilinan J."/>
            <person name="Lipzen A."/>
            <person name="Riley R."/>
            <person name="Andreopoulos W."/>
            <person name="He G."/>
            <person name="Johnson J."/>
            <person name="Nolan M."/>
            <person name="Tritt A."/>
            <person name="Barry K.W."/>
            <person name="Grigoriev I.V."/>
            <person name="Nagy L.G."/>
            <person name="Hibbett D."/>
            <person name="Henrissat B."/>
            <person name="Matheny P.B."/>
            <person name="Labbe J."/>
            <person name="Martin F.M."/>
        </authorList>
    </citation>
    <scope>NUCLEOTIDE SEQUENCE</scope>
    <source>
        <strain evidence="1">HHB10654</strain>
    </source>
</reference>